<dbReference type="PANTHER" id="PTHR42852:SF18">
    <property type="entry name" value="CHROMOSOME UNDETERMINED SCAFFOLD_47, WHOLE GENOME SHOTGUN SEQUENCE"/>
    <property type="match status" value="1"/>
</dbReference>
<dbReference type="Proteomes" id="UP001595961">
    <property type="component" value="Unassembled WGS sequence"/>
</dbReference>
<dbReference type="Gene3D" id="3.40.30.10">
    <property type="entry name" value="Glutaredoxin"/>
    <property type="match status" value="1"/>
</dbReference>
<feature type="signal peptide" evidence="1">
    <location>
        <begin position="1"/>
        <end position="23"/>
    </location>
</feature>
<keyword evidence="4" id="KW-1185">Reference proteome</keyword>
<organism evidence="3 4">
    <name type="scientific">Dyella halodurans</name>
    <dbReference type="NCBI Taxonomy" id="1920171"/>
    <lineage>
        <taxon>Bacteria</taxon>
        <taxon>Pseudomonadati</taxon>
        <taxon>Pseudomonadota</taxon>
        <taxon>Gammaproteobacteria</taxon>
        <taxon>Lysobacterales</taxon>
        <taxon>Rhodanobacteraceae</taxon>
        <taxon>Dyella</taxon>
    </lineage>
</organism>
<dbReference type="PANTHER" id="PTHR42852">
    <property type="entry name" value="THIOL:DISULFIDE INTERCHANGE PROTEIN DSBE"/>
    <property type="match status" value="1"/>
</dbReference>
<dbReference type="SUPFAM" id="SSF52833">
    <property type="entry name" value="Thioredoxin-like"/>
    <property type="match status" value="1"/>
</dbReference>
<protein>
    <submittedName>
        <fullName evidence="3">TlpA family protein disulfide reductase</fullName>
    </submittedName>
</protein>
<dbReference type="RefSeq" id="WP_266151657.1">
    <property type="nucleotide sequence ID" value="NZ_CP064028.1"/>
</dbReference>
<feature type="domain" description="Thioredoxin" evidence="2">
    <location>
        <begin position="95"/>
        <end position="236"/>
    </location>
</feature>
<comment type="caution">
    <text evidence="3">The sequence shown here is derived from an EMBL/GenBank/DDBJ whole genome shotgun (WGS) entry which is preliminary data.</text>
</comment>
<dbReference type="CDD" id="cd02966">
    <property type="entry name" value="TlpA_like_family"/>
    <property type="match status" value="1"/>
</dbReference>
<evidence type="ECO:0000313" key="3">
    <source>
        <dbReference type="EMBL" id="MFC4528958.1"/>
    </source>
</evidence>
<keyword evidence="1" id="KW-0732">Signal</keyword>
<feature type="chain" id="PRO_5046477795" evidence="1">
    <location>
        <begin position="24"/>
        <end position="242"/>
    </location>
</feature>
<dbReference type="PROSITE" id="PS51352">
    <property type="entry name" value="THIOREDOXIN_2"/>
    <property type="match status" value="1"/>
</dbReference>
<dbReference type="InterPro" id="IPR036249">
    <property type="entry name" value="Thioredoxin-like_sf"/>
</dbReference>
<name>A0ABV9C7L4_9GAMM</name>
<gene>
    <name evidence="3" type="ORF">ACFO5W_20105</name>
</gene>
<sequence length="242" mass="26284">MRRASPLLGWMLLAALCNTSLHAAQTRDEQSLIASLQLGASPTVRYLDQAGVSINYAAFTRLLGDGKTFSSTKDSQAGAAMLRIQTPGQPARFAFKRGDAFPPFELPALQGGTQRLGSYQGRYTLISFFFADCAPCIAEVPTLSAFARQHGDMNFVAITYEDADTARRFAGSRGFAWPILHGGQALIDTLGVSTYPTLMLLDPSGHVAGVAIGMSLRDDEAKRLADLNRWIERWQTATPVPR</sequence>
<evidence type="ECO:0000313" key="4">
    <source>
        <dbReference type="Proteomes" id="UP001595961"/>
    </source>
</evidence>
<accession>A0ABV9C7L4</accession>
<dbReference type="InterPro" id="IPR013766">
    <property type="entry name" value="Thioredoxin_domain"/>
</dbReference>
<dbReference type="InterPro" id="IPR000866">
    <property type="entry name" value="AhpC/TSA"/>
</dbReference>
<reference evidence="4" key="1">
    <citation type="journal article" date="2019" name="Int. J. Syst. Evol. Microbiol.">
        <title>The Global Catalogue of Microorganisms (GCM) 10K type strain sequencing project: providing services to taxonomists for standard genome sequencing and annotation.</title>
        <authorList>
            <consortium name="The Broad Institute Genomics Platform"/>
            <consortium name="The Broad Institute Genome Sequencing Center for Infectious Disease"/>
            <person name="Wu L."/>
            <person name="Ma J."/>
        </authorList>
    </citation>
    <scope>NUCLEOTIDE SEQUENCE [LARGE SCALE GENOMIC DNA]</scope>
    <source>
        <strain evidence="4">CCM 4481</strain>
    </source>
</reference>
<proteinExistence type="predicted"/>
<dbReference type="InterPro" id="IPR050553">
    <property type="entry name" value="Thioredoxin_ResA/DsbE_sf"/>
</dbReference>
<dbReference type="EMBL" id="JBHSGA010000025">
    <property type="protein sequence ID" value="MFC4528958.1"/>
    <property type="molecule type" value="Genomic_DNA"/>
</dbReference>
<evidence type="ECO:0000256" key="1">
    <source>
        <dbReference type="SAM" id="SignalP"/>
    </source>
</evidence>
<dbReference type="Pfam" id="PF00578">
    <property type="entry name" value="AhpC-TSA"/>
    <property type="match status" value="1"/>
</dbReference>
<evidence type="ECO:0000259" key="2">
    <source>
        <dbReference type="PROSITE" id="PS51352"/>
    </source>
</evidence>